<evidence type="ECO:0000313" key="2">
    <source>
        <dbReference type="EMBL" id="HEF27514.1"/>
    </source>
</evidence>
<sequence>MSMIVPTLRVGMPPGTLRVHRSDAERQERHSHAERGNDQTQSEGTIKRKMDGVCAGPFPAKAGPTRGARAASGPGDAPHIAVPRRSWDPSDICFNYPTLSQSHSHSRPLTDDQPA</sequence>
<protein>
    <submittedName>
        <fullName evidence="2">Uncharacterized protein</fullName>
    </submittedName>
</protein>
<name>A0A7C2BCT3_9PSED</name>
<dbReference type="AlphaFoldDB" id="A0A7C2BCT3"/>
<reference evidence="2" key="1">
    <citation type="journal article" date="2020" name="mSystems">
        <title>Genome- and Community-Level Interaction Insights into Carbon Utilization and Element Cycling Functions of Hydrothermarchaeota in Hydrothermal Sediment.</title>
        <authorList>
            <person name="Zhou Z."/>
            <person name="Liu Y."/>
            <person name="Xu W."/>
            <person name="Pan J."/>
            <person name="Luo Z.H."/>
            <person name="Li M."/>
        </authorList>
    </citation>
    <scope>NUCLEOTIDE SEQUENCE [LARGE SCALE GENOMIC DNA]</scope>
    <source>
        <strain evidence="2">SpSt-200</strain>
    </source>
</reference>
<feature type="compositionally biased region" description="Basic and acidic residues" evidence="1">
    <location>
        <begin position="20"/>
        <end position="37"/>
    </location>
</feature>
<accession>A0A7C2BCT3</accession>
<feature type="region of interest" description="Disordered" evidence="1">
    <location>
        <begin position="1"/>
        <end position="115"/>
    </location>
</feature>
<comment type="caution">
    <text evidence="2">The sequence shown here is derived from an EMBL/GenBank/DDBJ whole genome shotgun (WGS) entry which is preliminary data.</text>
</comment>
<gene>
    <name evidence="2" type="ORF">ENP23_17310</name>
</gene>
<organism evidence="2">
    <name type="scientific">Pseudomonas graminis</name>
    <dbReference type="NCBI Taxonomy" id="158627"/>
    <lineage>
        <taxon>Bacteria</taxon>
        <taxon>Pseudomonadati</taxon>
        <taxon>Pseudomonadota</taxon>
        <taxon>Gammaproteobacteria</taxon>
        <taxon>Pseudomonadales</taxon>
        <taxon>Pseudomonadaceae</taxon>
        <taxon>Pseudomonas</taxon>
    </lineage>
</organism>
<proteinExistence type="predicted"/>
<dbReference type="EMBL" id="DSIN01000030">
    <property type="protein sequence ID" value="HEF27514.1"/>
    <property type="molecule type" value="Genomic_DNA"/>
</dbReference>
<evidence type="ECO:0000256" key="1">
    <source>
        <dbReference type="SAM" id="MobiDB-lite"/>
    </source>
</evidence>